<dbReference type="RefSeq" id="WP_307408436.1">
    <property type="nucleotide sequence ID" value="NZ_JAUSUR010000004.1"/>
</dbReference>
<dbReference type="Proteomes" id="UP001230220">
    <property type="component" value="Unassembled WGS sequence"/>
</dbReference>
<protein>
    <submittedName>
        <fullName evidence="1">Uncharacterized protein</fullName>
    </submittedName>
</protein>
<accession>A0ABU0E4Z7</accession>
<gene>
    <name evidence="1" type="ORF">J2S15_002330</name>
</gene>
<sequence length="279" mass="32845">MAIEDFGKKIGGAKKDLWKHRGLGISDVLEMNDREKDMYIKKQNIWIKPDYKKMVEEGLSKRVVYFMKMMRDAIPTKPLVRGVTDRNMVEKSYIDTIKEIRDTTLALKSEEEVTDYFKTIIKPRFLEAIDGSRRLSVKENALAVIDNKLVKQSQVTSFFAIDNKIKKYQFCYTDEEKVLSDYNICKYGSGHYQFDKGSVDQPRLFQRTRYGTTFVYPKDDLASIDQWKDDTYFILKNHSLVSNNHSSYEEAKQSILDRHIKDKVEKKNELEKNHLYQNN</sequence>
<dbReference type="EMBL" id="JAUSUR010000004">
    <property type="protein sequence ID" value="MDQ0361580.1"/>
    <property type="molecule type" value="Genomic_DNA"/>
</dbReference>
<evidence type="ECO:0000313" key="1">
    <source>
        <dbReference type="EMBL" id="MDQ0361580.1"/>
    </source>
</evidence>
<keyword evidence="2" id="KW-1185">Reference proteome</keyword>
<organism evidence="1 2">
    <name type="scientific">Breznakia pachnodae</name>
    <dbReference type="NCBI Taxonomy" id="265178"/>
    <lineage>
        <taxon>Bacteria</taxon>
        <taxon>Bacillati</taxon>
        <taxon>Bacillota</taxon>
        <taxon>Erysipelotrichia</taxon>
        <taxon>Erysipelotrichales</taxon>
        <taxon>Erysipelotrichaceae</taxon>
        <taxon>Breznakia</taxon>
    </lineage>
</organism>
<reference evidence="1 2" key="1">
    <citation type="submission" date="2023-07" db="EMBL/GenBank/DDBJ databases">
        <title>Genomic Encyclopedia of Type Strains, Phase IV (KMG-IV): sequencing the most valuable type-strain genomes for metagenomic binning, comparative biology and taxonomic classification.</title>
        <authorList>
            <person name="Goeker M."/>
        </authorList>
    </citation>
    <scope>NUCLEOTIDE SEQUENCE [LARGE SCALE GENOMIC DNA]</scope>
    <source>
        <strain evidence="1 2">DSM 16784</strain>
    </source>
</reference>
<comment type="caution">
    <text evidence="1">The sequence shown here is derived from an EMBL/GenBank/DDBJ whole genome shotgun (WGS) entry which is preliminary data.</text>
</comment>
<evidence type="ECO:0000313" key="2">
    <source>
        <dbReference type="Proteomes" id="UP001230220"/>
    </source>
</evidence>
<name>A0ABU0E4Z7_9FIRM</name>
<proteinExistence type="predicted"/>